<evidence type="ECO:0000313" key="3">
    <source>
        <dbReference type="EMBL" id="RKG73087.1"/>
    </source>
</evidence>
<dbReference type="SUPFAM" id="SSF52540">
    <property type="entry name" value="P-loop containing nucleoside triphosphate hydrolases"/>
    <property type="match status" value="1"/>
</dbReference>
<keyword evidence="1" id="KW-0175">Coiled coil</keyword>
<gene>
    <name evidence="3" type="ORF">D7V88_37065</name>
</gene>
<dbReference type="PANTHER" id="PTHR36681">
    <property type="entry name" value="NUCLEAR GTPASE, GERMINAL CENTER-ASSOCIATED, TANDEM DUPLICATE 3"/>
    <property type="match status" value="1"/>
</dbReference>
<dbReference type="Proteomes" id="UP000268094">
    <property type="component" value="Unassembled WGS sequence"/>
</dbReference>
<evidence type="ECO:0000256" key="1">
    <source>
        <dbReference type="SAM" id="Coils"/>
    </source>
</evidence>
<dbReference type="InterPro" id="IPR027417">
    <property type="entry name" value="P-loop_NTPase"/>
</dbReference>
<organism evidence="3 4">
    <name type="scientific">Corallococcus terminator</name>
    <dbReference type="NCBI Taxonomy" id="2316733"/>
    <lineage>
        <taxon>Bacteria</taxon>
        <taxon>Pseudomonadati</taxon>
        <taxon>Myxococcota</taxon>
        <taxon>Myxococcia</taxon>
        <taxon>Myxococcales</taxon>
        <taxon>Cystobacterineae</taxon>
        <taxon>Myxococcaceae</taxon>
        <taxon>Corallococcus</taxon>
    </lineage>
</organism>
<dbReference type="InterPro" id="IPR045063">
    <property type="entry name" value="Dynamin_N"/>
</dbReference>
<accession>A0A3A8HPG2</accession>
<dbReference type="AlphaFoldDB" id="A0A3A8HPG2"/>
<dbReference type="CDD" id="cd00882">
    <property type="entry name" value="Ras_like_GTPase"/>
    <property type="match status" value="1"/>
</dbReference>
<dbReference type="Gene3D" id="3.40.50.300">
    <property type="entry name" value="P-loop containing nucleotide triphosphate hydrolases"/>
    <property type="match status" value="1"/>
</dbReference>
<reference evidence="4" key="1">
    <citation type="submission" date="2018-09" db="EMBL/GenBank/DDBJ databases">
        <authorList>
            <person name="Livingstone P.G."/>
            <person name="Whitworth D.E."/>
        </authorList>
    </citation>
    <scope>NUCLEOTIDE SEQUENCE [LARGE SCALE GENOMIC DNA]</scope>
    <source>
        <strain evidence="4">CA054A</strain>
    </source>
</reference>
<protein>
    <recommendedName>
        <fullName evidence="2">Dynamin N-terminal domain-containing protein</fullName>
    </recommendedName>
</protein>
<name>A0A3A8HPG2_9BACT</name>
<feature type="coiled-coil region" evidence="1">
    <location>
        <begin position="489"/>
        <end position="516"/>
    </location>
</feature>
<evidence type="ECO:0000259" key="2">
    <source>
        <dbReference type="Pfam" id="PF00350"/>
    </source>
</evidence>
<dbReference type="PANTHER" id="PTHR36681:SF3">
    <property type="entry name" value="NUCLEAR GTPASE, GERMINAL CENTER-ASSOCIATED, TANDEM DUPLICATE 3"/>
    <property type="match status" value="1"/>
</dbReference>
<dbReference type="Pfam" id="PF00350">
    <property type="entry name" value="Dynamin_N"/>
    <property type="match status" value="1"/>
</dbReference>
<feature type="domain" description="Dynamin N-terminal" evidence="2">
    <location>
        <begin position="61"/>
        <end position="299"/>
    </location>
</feature>
<dbReference type="EMBL" id="RAVZ01000430">
    <property type="protein sequence ID" value="RKG73087.1"/>
    <property type="molecule type" value="Genomic_DNA"/>
</dbReference>
<keyword evidence="4" id="KW-1185">Reference proteome</keyword>
<evidence type="ECO:0000313" key="4">
    <source>
        <dbReference type="Proteomes" id="UP000268094"/>
    </source>
</evidence>
<proteinExistence type="predicted"/>
<comment type="caution">
    <text evidence="3">The sequence shown here is derived from an EMBL/GenBank/DDBJ whole genome shotgun (WGS) entry which is preliminary data.</text>
</comment>
<sequence>MRVRGGHMAKTTLEALRGWFDGKEGLREFLVEHAPDRVELLDAGLKRIEAIEALRKDPLPVCFLGGAGVGKSTLLNAVVGGTRSLLPAGGVGPLTALATRLSFAEKPYFEARYHGGDKVNQVLFALERAFTSDGAAASEDAGEDAAKSADSRSEKRTAYTQLAALLIRGDQFKTQDMPYLMDGLRQALGSEPKWKATISPDDLRRIERLSEVLSSPDRTRRVELTSGAETAFYKELHEHAAGSLAPVIRELEVGYNSPILKSGLVLVDLPGVGVANDEYQEVTAEWIRKARAVVLVVDRAGFTKASADLLKETTFLNSLLHDSPDNPDPARLVVVATKLDQPALEERQRIKDLEPESVQPFVHYFEDVCRRAVDVMRNQVETQLVSFVEDGASATREARDEVVNRVVAGLSVHPLSATEYRALLLSDEDAPRRLKRIEESGVPAFQESLRSMATSRLSDLEARIATQKELWSTQARTAVEVVVAKWDEDNRAEEEAQRLKQELEEFSRGLRTELANREGAFRNFLSETMPSLIEAELERASLEAEKAIRTRLRKYRSFNWRTLQAAIRRGGTFHGARKVELPVELSLEFEEPLAVVWSKKLLVELRRRTKLMGEDHVQLVEPIVGWARSQGARVKPRMVEALHEDLKASTADLGQVGREAIDELKETVKLELYKQVEKAVRSHCQAFVKSGEAEGAGVLSRMIEFLDDNLGPSVVDAARPKAKEVLLRNYEKVRDDIRSVFRQRSNPIQMAVSTLVDSHEEHVRRSDAQRRKTVLARGRTLLAACPRGAA</sequence>